<feature type="compositionally biased region" description="Polar residues" evidence="1">
    <location>
        <begin position="115"/>
        <end position="127"/>
    </location>
</feature>
<evidence type="ECO:0000256" key="1">
    <source>
        <dbReference type="SAM" id="MobiDB-lite"/>
    </source>
</evidence>
<evidence type="ECO:0000313" key="2">
    <source>
        <dbReference type="Proteomes" id="UP000515125"/>
    </source>
</evidence>
<feature type="region of interest" description="Disordered" evidence="1">
    <location>
        <begin position="55"/>
        <end position="127"/>
    </location>
</feature>
<reference evidence="3" key="1">
    <citation type="submission" date="2025-08" db="UniProtKB">
        <authorList>
            <consortium name="RefSeq"/>
        </authorList>
    </citation>
    <scope>IDENTIFICATION</scope>
</reference>
<protein>
    <submittedName>
        <fullName evidence="3">Uncharacterized protein LOC113146575</fullName>
    </submittedName>
</protein>
<sequence length="335" mass="34173">MSPSSVASAQSNLPPPAAAAAPAAGATSEDAAAPHATGIVSAAAAPHDLCAKTTRAADYSPPACPSAKQEVLRARRTARQSQQKHQPFQPKLERSPSRICTCSRGGKHAAASDGLSETPTANPTISETGHGAAVLQKRRYPAASPAAASPAAALCIRGSRQQEPSQASTCRSGCNCAVQRPVAATKGELPSLSKRSGSCSLQSNSGARHSRCCCCRQPVPAGSAPHASMQQGVSKAAMRTYLDANAVWAQTHSLDKPCLAPSSGGGQFASPLPTGAANPADTPCHLIGLQRSMTNSVVKQQPTVLALAEAAPPADCPSAPLHLDSRARGWHRVAS</sequence>
<keyword evidence="2" id="KW-1185">Reference proteome</keyword>
<accession>A0A6P6RQS1</accession>
<dbReference type="RefSeq" id="XP_026190143.1">
    <property type="nucleotide sequence ID" value="XM_026334358.1"/>
</dbReference>
<organism evidence="2 3">
    <name type="scientific">Cyclospora cayetanensis</name>
    <dbReference type="NCBI Taxonomy" id="88456"/>
    <lineage>
        <taxon>Eukaryota</taxon>
        <taxon>Sar</taxon>
        <taxon>Alveolata</taxon>
        <taxon>Apicomplexa</taxon>
        <taxon>Conoidasida</taxon>
        <taxon>Coccidia</taxon>
        <taxon>Eucoccidiorida</taxon>
        <taxon>Eimeriorina</taxon>
        <taxon>Eimeriidae</taxon>
        <taxon>Cyclospora</taxon>
    </lineage>
</organism>
<dbReference type="GeneID" id="113146575"/>
<name>A0A6P6RQS1_9EIME</name>
<evidence type="ECO:0000313" key="3">
    <source>
        <dbReference type="RefSeq" id="XP_026190143.1"/>
    </source>
</evidence>
<proteinExistence type="predicted"/>
<dbReference type="AlphaFoldDB" id="A0A6P6RQS1"/>
<gene>
    <name evidence="3" type="primary">LOC113146575</name>
</gene>
<feature type="compositionally biased region" description="Low complexity" evidence="1">
    <location>
        <begin position="7"/>
        <end position="33"/>
    </location>
</feature>
<dbReference type="Proteomes" id="UP000515125">
    <property type="component" value="Unplaced"/>
</dbReference>
<feature type="region of interest" description="Disordered" evidence="1">
    <location>
        <begin position="1"/>
        <end position="33"/>
    </location>
</feature>